<dbReference type="Proteomes" id="UP000784294">
    <property type="component" value="Unassembled WGS sequence"/>
</dbReference>
<evidence type="ECO:0000313" key="3">
    <source>
        <dbReference type="Proteomes" id="UP000784294"/>
    </source>
</evidence>
<dbReference type="EMBL" id="CAAALY010076563">
    <property type="protein sequence ID" value="VEL25846.1"/>
    <property type="molecule type" value="Genomic_DNA"/>
</dbReference>
<accession>A0A448X1S4</accession>
<comment type="caution">
    <text evidence="2">The sequence shown here is derived from an EMBL/GenBank/DDBJ whole genome shotgun (WGS) entry which is preliminary data.</text>
</comment>
<name>A0A448X1S4_9PLAT</name>
<proteinExistence type="predicted"/>
<sequence>MGTDMCTHRESNVGPNVHTRMRTTRRALTRELPSVFDYASSSLVKSRAHDRVRLRREADRLACQPTSLPVSDGNRICRSGQRRPSGQSAPWARTRRRLVSSRVESGAELAVPFSEV</sequence>
<feature type="region of interest" description="Disordered" evidence="1">
    <location>
        <begin position="1"/>
        <end position="20"/>
    </location>
</feature>
<evidence type="ECO:0000256" key="1">
    <source>
        <dbReference type="SAM" id="MobiDB-lite"/>
    </source>
</evidence>
<gene>
    <name evidence="2" type="ORF">PXEA_LOCUS19286</name>
</gene>
<feature type="region of interest" description="Disordered" evidence="1">
    <location>
        <begin position="70"/>
        <end position="97"/>
    </location>
</feature>
<feature type="compositionally biased region" description="Basic and acidic residues" evidence="1">
    <location>
        <begin position="1"/>
        <end position="11"/>
    </location>
</feature>
<evidence type="ECO:0000313" key="2">
    <source>
        <dbReference type="EMBL" id="VEL25846.1"/>
    </source>
</evidence>
<keyword evidence="3" id="KW-1185">Reference proteome</keyword>
<protein>
    <submittedName>
        <fullName evidence="2">Uncharacterized protein</fullName>
    </submittedName>
</protein>
<reference evidence="2" key="1">
    <citation type="submission" date="2018-11" db="EMBL/GenBank/DDBJ databases">
        <authorList>
            <consortium name="Pathogen Informatics"/>
        </authorList>
    </citation>
    <scope>NUCLEOTIDE SEQUENCE</scope>
</reference>
<organism evidence="2 3">
    <name type="scientific">Protopolystoma xenopodis</name>
    <dbReference type="NCBI Taxonomy" id="117903"/>
    <lineage>
        <taxon>Eukaryota</taxon>
        <taxon>Metazoa</taxon>
        <taxon>Spiralia</taxon>
        <taxon>Lophotrochozoa</taxon>
        <taxon>Platyhelminthes</taxon>
        <taxon>Monogenea</taxon>
        <taxon>Polyopisthocotylea</taxon>
        <taxon>Polystomatidea</taxon>
        <taxon>Polystomatidae</taxon>
        <taxon>Protopolystoma</taxon>
    </lineage>
</organism>
<dbReference type="AlphaFoldDB" id="A0A448X1S4"/>